<feature type="region of interest" description="Disordered" evidence="1">
    <location>
        <begin position="244"/>
        <end position="266"/>
    </location>
</feature>
<accession>A0A9P3L854</accession>
<dbReference type="EMBL" id="BPQB01000001">
    <property type="protein sequence ID" value="GJE84628.1"/>
    <property type="molecule type" value="Genomic_DNA"/>
</dbReference>
<dbReference type="OrthoDB" id="3197626at2759"/>
<reference evidence="3 4" key="1">
    <citation type="submission" date="2021-08" db="EMBL/GenBank/DDBJ databases">
        <title>Draft Genome Sequence of Phanerochaete sordida strain YK-624.</title>
        <authorList>
            <person name="Mori T."/>
            <person name="Dohra H."/>
            <person name="Suzuki T."/>
            <person name="Kawagishi H."/>
            <person name="Hirai H."/>
        </authorList>
    </citation>
    <scope>NUCLEOTIDE SEQUENCE [LARGE SCALE GENOMIC DNA]</scope>
    <source>
        <strain evidence="3 4">YK-624</strain>
    </source>
</reference>
<sequence length="266" mass="29045">MTEQPRRIVAVQATEPIHCGALSTFNAWATNMAVLCGTNALMVRTAELWDNAVAVVLPLALLGCVHWAILWRAIFLVDAAWDVNVKDCAVVSQDHGFLDASFFTTMAVSLVVLLITAVPLARKRKQLNVQKMFFKDGLAYFCVPFLCSIVPAVLNALDLNSVLNLVTVIPAATLSSVAACRLVMRRARPPPDVYVQGPVRLTENAQLRLPGGRGGRPSFAVGIRPTPEVHVTTDRITVQDFPAVPPRAKRSSTRTSLDDEELAYEK</sequence>
<feature type="transmembrane region" description="Helical" evidence="2">
    <location>
        <begin position="163"/>
        <end position="184"/>
    </location>
</feature>
<comment type="caution">
    <text evidence="3">The sequence shown here is derived from an EMBL/GenBank/DDBJ whole genome shotgun (WGS) entry which is preliminary data.</text>
</comment>
<keyword evidence="2" id="KW-0812">Transmembrane</keyword>
<dbReference type="Proteomes" id="UP000703269">
    <property type="component" value="Unassembled WGS sequence"/>
</dbReference>
<dbReference type="AlphaFoldDB" id="A0A9P3L854"/>
<gene>
    <name evidence="3" type="ORF">PsYK624_007040</name>
</gene>
<evidence type="ECO:0000313" key="4">
    <source>
        <dbReference type="Proteomes" id="UP000703269"/>
    </source>
</evidence>
<name>A0A9P3L854_9APHY</name>
<feature type="transmembrane region" description="Helical" evidence="2">
    <location>
        <begin position="138"/>
        <end position="157"/>
    </location>
</feature>
<organism evidence="3 4">
    <name type="scientific">Phanerochaete sordida</name>
    <dbReference type="NCBI Taxonomy" id="48140"/>
    <lineage>
        <taxon>Eukaryota</taxon>
        <taxon>Fungi</taxon>
        <taxon>Dikarya</taxon>
        <taxon>Basidiomycota</taxon>
        <taxon>Agaricomycotina</taxon>
        <taxon>Agaricomycetes</taxon>
        <taxon>Polyporales</taxon>
        <taxon>Phanerochaetaceae</taxon>
        <taxon>Phanerochaete</taxon>
    </lineage>
</organism>
<protein>
    <recommendedName>
        <fullName evidence="5">Transmembrane protein</fullName>
    </recommendedName>
</protein>
<evidence type="ECO:0000256" key="2">
    <source>
        <dbReference type="SAM" id="Phobius"/>
    </source>
</evidence>
<proteinExistence type="predicted"/>
<keyword evidence="2" id="KW-1133">Transmembrane helix</keyword>
<evidence type="ECO:0000313" key="3">
    <source>
        <dbReference type="EMBL" id="GJE84628.1"/>
    </source>
</evidence>
<feature type="transmembrane region" description="Helical" evidence="2">
    <location>
        <begin position="52"/>
        <end position="77"/>
    </location>
</feature>
<evidence type="ECO:0008006" key="5">
    <source>
        <dbReference type="Google" id="ProtNLM"/>
    </source>
</evidence>
<evidence type="ECO:0000256" key="1">
    <source>
        <dbReference type="SAM" id="MobiDB-lite"/>
    </source>
</evidence>
<feature type="transmembrane region" description="Helical" evidence="2">
    <location>
        <begin position="97"/>
        <end position="118"/>
    </location>
</feature>
<keyword evidence="4" id="KW-1185">Reference proteome</keyword>
<keyword evidence="2" id="KW-0472">Membrane</keyword>